<reference evidence="2 3" key="1">
    <citation type="submission" date="2024-02" db="EMBL/GenBank/DDBJ databases">
        <authorList>
            <person name="Daric V."/>
            <person name="Darras S."/>
        </authorList>
    </citation>
    <scope>NUCLEOTIDE SEQUENCE [LARGE SCALE GENOMIC DNA]</scope>
</reference>
<name>A0ABP0GK99_CLALP</name>
<feature type="region of interest" description="Disordered" evidence="1">
    <location>
        <begin position="1"/>
        <end position="29"/>
    </location>
</feature>
<organism evidence="2 3">
    <name type="scientific">Clavelina lepadiformis</name>
    <name type="common">Light-bulb sea squirt</name>
    <name type="synonym">Ascidia lepadiformis</name>
    <dbReference type="NCBI Taxonomy" id="159417"/>
    <lineage>
        <taxon>Eukaryota</taxon>
        <taxon>Metazoa</taxon>
        <taxon>Chordata</taxon>
        <taxon>Tunicata</taxon>
        <taxon>Ascidiacea</taxon>
        <taxon>Aplousobranchia</taxon>
        <taxon>Clavelinidae</taxon>
        <taxon>Clavelina</taxon>
    </lineage>
</organism>
<sequence length="84" mass="9739">MSEGVSTSHLPRRIAEEEDNSCMSKSDSRKQDALRSLHIFSFANSDRITRGCEIYYYKYKLATARVARRILQFVLEIEVILPRA</sequence>
<evidence type="ECO:0000313" key="2">
    <source>
        <dbReference type="EMBL" id="CAK8692181.1"/>
    </source>
</evidence>
<dbReference type="EMBL" id="CAWYQH010000130">
    <property type="protein sequence ID" value="CAK8692181.1"/>
    <property type="molecule type" value="Genomic_DNA"/>
</dbReference>
<evidence type="ECO:0000313" key="3">
    <source>
        <dbReference type="Proteomes" id="UP001642483"/>
    </source>
</evidence>
<accession>A0ABP0GK99</accession>
<proteinExistence type="predicted"/>
<gene>
    <name evidence="2" type="ORF">CVLEPA_LOCUS24915</name>
</gene>
<keyword evidence="3" id="KW-1185">Reference proteome</keyword>
<protein>
    <submittedName>
        <fullName evidence="2">Uncharacterized protein</fullName>
    </submittedName>
</protein>
<comment type="caution">
    <text evidence="2">The sequence shown here is derived from an EMBL/GenBank/DDBJ whole genome shotgun (WGS) entry which is preliminary data.</text>
</comment>
<dbReference type="Proteomes" id="UP001642483">
    <property type="component" value="Unassembled WGS sequence"/>
</dbReference>
<evidence type="ECO:0000256" key="1">
    <source>
        <dbReference type="SAM" id="MobiDB-lite"/>
    </source>
</evidence>